<dbReference type="InterPro" id="IPR052658">
    <property type="entry name" value="TPR-containing"/>
</dbReference>
<dbReference type="PANTHER" id="PTHR15544:SF0">
    <property type="entry name" value="TETRATRICOPEPTIDE REPEAT PROTEIN 33"/>
    <property type="match status" value="1"/>
</dbReference>
<evidence type="ECO:0000313" key="3">
    <source>
        <dbReference type="Proteomes" id="UP000655225"/>
    </source>
</evidence>
<dbReference type="Pfam" id="PF13432">
    <property type="entry name" value="TPR_16"/>
    <property type="match status" value="1"/>
</dbReference>
<keyword evidence="1" id="KW-0802">TPR repeat</keyword>
<dbReference type="Proteomes" id="UP000655225">
    <property type="component" value="Unassembled WGS sequence"/>
</dbReference>
<gene>
    <name evidence="2" type="ORF">HHK36_004281</name>
</gene>
<evidence type="ECO:0000256" key="1">
    <source>
        <dbReference type="PROSITE-ProRule" id="PRU00339"/>
    </source>
</evidence>
<dbReference type="OMA" id="CASQNRY"/>
<dbReference type="PANTHER" id="PTHR15544">
    <property type="entry name" value="OSMOSIS RESPONSIVE FACTOR"/>
    <property type="match status" value="1"/>
</dbReference>
<reference evidence="2 3" key="1">
    <citation type="submission" date="2020-04" db="EMBL/GenBank/DDBJ databases">
        <title>Plant Genome Project.</title>
        <authorList>
            <person name="Zhang R.-G."/>
        </authorList>
    </citation>
    <scope>NUCLEOTIDE SEQUENCE [LARGE SCALE GENOMIC DNA]</scope>
    <source>
        <strain evidence="2">YNK0</strain>
        <tissue evidence="2">Leaf</tissue>
    </source>
</reference>
<evidence type="ECO:0008006" key="4">
    <source>
        <dbReference type="Google" id="ProtNLM"/>
    </source>
</evidence>
<dbReference type="InterPro" id="IPR011990">
    <property type="entry name" value="TPR-like_helical_dom_sf"/>
</dbReference>
<name>A0A835DQ27_TETSI</name>
<dbReference type="OrthoDB" id="2423701at2759"/>
<organism evidence="2 3">
    <name type="scientific">Tetracentron sinense</name>
    <name type="common">Spur-leaf</name>
    <dbReference type="NCBI Taxonomy" id="13715"/>
    <lineage>
        <taxon>Eukaryota</taxon>
        <taxon>Viridiplantae</taxon>
        <taxon>Streptophyta</taxon>
        <taxon>Embryophyta</taxon>
        <taxon>Tracheophyta</taxon>
        <taxon>Spermatophyta</taxon>
        <taxon>Magnoliopsida</taxon>
        <taxon>Trochodendrales</taxon>
        <taxon>Trochodendraceae</taxon>
        <taxon>Tetracentron</taxon>
    </lineage>
</organism>
<dbReference type="Gene3D" id="1.25.40.10">
    <property type="entry name" value="Tetratricopeptide repeat domain"/>
    <property type="match status" value="2"/>
</dbReference>
<dbReference type="EMBL" id="JABCRI010000002">
    <property type="protein sequence ID" value="KAF8411723.1"/>
    <property type="molecule type" value="Genomic_DNA"/>
</dbReference>
<dbReference type="Pfam" id="PF13428">
    <property type="entry name" value="TPR_14"/>
    <property type="match status" value="1"/>
</dbReference>
<dbReference type="InterPro" id="IPR019734">
    <property type="entry name" value="TPR_rpt"/>
</dbReference>
<feature type="repeat" description="TPR" evidence="1">
    <location>
        <begin position="206"/>
        <end position="239"/>
    </location>
</feature>
<keyword evidence="3" id="KW-1185">Reference proteome</keyword>
<sequence>MTISNLILCSFLKDGRYREALGKWEAALTLVPERAVLHEQKAQILLEIGDAWNALKAATRAPQFLFSFSLMQQLILFFKQSMMGCPNVETFHYIAYSLVLGHSFNQFYATYFAGATELEPSWAEVAVLCISDQKFDYYFGHKRVICVAGQSCLMDFAILGLCCSNVPFVGTQCGSGLHNVRIIEDLSEASGLEPGLKAGLSFDPELEAWLTLARAQLNYGEPDAAIQSFDRALTIKPDSKEARDDRQTALHLVKRRKQLHSSGLSETENRYVVGE</sequence>
<comment type="caution">
    <text evidence="2">The sequence shown here is derived from an EMBL/GenBank/DDBJ whole genome shotgun (WGS) entry which is preliminary data.</text>
</comment>
<dbReference type="SMART" id="SM00028">
    <property type="entry name" value="TPR"/>
    <property type="match status" value="2"/>
</dbReference>
<proteinExistence type="predicted"/>
<accession>A0A835DQ27</accession>
<dbReference type="AlphaFoldDB" id="A0A835DQ27"/>
<evidence type="ECO:0000313" key="2">
    <source>
        <dbReference type="EMBL" id="KAF8411723.1"/>
    </source>
</evidence>
<dbReference type="PROSITE" id="PS50005">
    <property type="entry name" value="TPR"/>
    <property type="match status" value="1"/>
</dbReference>
<dbReference type="SUPFAM" id="SSF48452">
    <property type="entry name" value="TPR-like"/>
    <property type="match status" value="1"/>
</dbReference>
<protein>
    <recommendedName>
        <fullName evidence="4">Tetratricopeptide repeat protein</fullName>
    </recommendedName>
</protein>